<reference evidence="2 3" key="1">
    <citation type="journal article" date="2019" name="Int. J. Syst. Evol. Microbiol.">
        <title>The Global Catalogue of Microorganisms (GCM) 10K type strain sequencing project: providing services to taxonomists for standard genome sequencing and annotation.</title>
        <authorList>
            <consortium name="The Broad Institute Genomics Platform"/>
            <consortium name="The Broad Institute Genome Sequencing Center for Infectious Disease"/>
            <person name="Wu L."/>
            <person name="Ma J."/>
        </authorList>
    </citation>
    <scope>NUCLEOTIDE SEQUENCE [LARGE SCALE GENOMIC DNA]</scope>
    <source>
        <strain evidence="2 3">SYNS20</strain>
    </source>
</reference>
<dbReference type="Proteomes" id="UP001596443">
    <property type="component" value="Unassembled WGS sequence"/>
</dbReference>
<keyword evidence="3" id="KW-1185">Reference proteome</keyword>
<name>A0ABD5TCU1_9EURY</name>
<protein>
    <submittedName>
        <fullName evidence="2">Uncharacterized protein</fullName>
    </submittedName>
</protein>
<sequence length="403" mass="45245">MLPPDGCGRTEHRARENSMSNTPHTTVFAGIDARTPASLPEWYRRHHHDPETITFSEAIRCLPRASTTEVAYRNPYLDDWVATDRFTAIVEPGRLAEQQSDEAEEPLFAIPTDAYSVINPVDVYGPLEKVLHETEYDDRVLGEVTFGEIRQSRGGGEVHMDILFDGYSVELPGRREPITLGVTTGYDYFGGHAVYVEGFARDTVCANSIRQLTDRETVRHVGAIGDFREWWERILTQLDLVANDLIAFIAEASDSSVDFTEVPFDLAEFYALLGFPEYLVDHAVRDVRAMASNPLDVDMWTLHSGATYALTHFFTGGDGVALDRYVTTANDILFNPSATLDVVERSFERRAAEARETNGQTDLESQVALAQLERVGEDIHSNARRFEEREAELRSRFASVADD</sequence>
<dbReference type="EMBL" id="JBHSWX010000012">
    <property type="protein sequence ID" value="MFC6787128.1"/>
    <property type="molecule type" value="Genomic_DNA"/>
</dbReference>
<gene>
    <name evidence="2" type="ORF">ACFQFD_14320</name>
</gene>
<evidence type="ECO:0000313" key="2">
    <source>
        <dbReference type="EMBL" id="MFC6787128.1"/>
    </source>
</evidence>
<proteinExistence type="predicted"/>
<organism evidence="2 3">
    <name type="scientific">Halobaculum halobium</name>
    <dbReference type="NCBI Taxonomy" id="3032281"/>
    <lineage>
        <taxon>Archaea</taxon>
        <taxon>Methanobacteriati</taxon>
        <taxon>Methanobacteriota</taxon>
        <taxon>Stenosarchaea group</taxon>
        <taxon>Halobacteria</taxon>
        <taxon>Halobacteriales</taxon>
        <taxon>Haloferacaceae</taxon>
        <taxon>Halobaculum</taxon>
    </lineage>
</organism>
<feature type="region of interest" description="Disordered" evidence="1">
    <location>
        <begin position="1"/>
        <end position="25"/>
    </location>
</feature>
<accession>A0ABD5TCU1</accession>
<evidence type="ECO:0000313" key="3">
    <source>
        <dbReference type="Proteomes" id="UP001596443"/>
    </source>
</evidence>
<comment type="caution">
    <text evidence="2">The sequence shown here is derived from an EMBL/GenBank/DDBJ whole genome shotgun (WGS) entry which is preliminary data.</text>
</comment>
<evidence type="ECO:0000256" key="1">
    <source>
        <dbReference type="SAM" id="MobiDB-lite"/>
    </source>
</evidence>
<dbReference type="AlphaFoldDB" id="A0ABD5TCU1"/>